<evidence type="ECO:0000256" key="3">
    <source>
        <dbReference type="ARBA" id="ARBA00022452"/>
    </source>
</evidence>
<evidence type="ECO:0000256" key="7">
    <source>
        <dbReference type="ARBA" id="ARBA00023065"/>
    </source>
</evidence>
<keyword evidence="5 11" id="KW-0812">Transmembrane</keyword>
<reference evidence="16 18" key="1">
    <citation type="submission" date="2017-01" db="EMBL/GenBank/DDBJ databases">
        <title>Complete genome sequence of esterase-producing bacterium Croceicoccus marinus E4A9.</title>
        <authorList>
            <person name="Wu Y.-H."/>
            <person name="Cheng H."/>
            <person name="Xu L."/>
            <person name="Huo Y.-Y."/>
            <person name="Wang C.-S."/>
            <person name="Xu X.-W."/>
        </authorList>
    </citation>
    <scope>NUCLEOTIDE SEQUENCE [LARGE SCALE GENOMIC DNA]</scope>
    <source>
        <strain evidence="16 18">E4A9</strain>
        <plasmid evidence="16">pCME4A9I</plasmid>
        <plasmid evidence="18">Plasmid pcme4a9i</plasmid>
    </source>
</reference>
<dbReference type="PROSITE" id="PS52016">
    <property type="entry name" value="TONB_DEPENDENT_REC_3"/>
    <property type="match status" value="1"/>
</dbReference>
<keyword evidence="17" id="KW-0675">Receptor</keyword>
<keyword evidence="7" id="KW-0406">Ion transport</keyword>
<accession>A0A1Z1FG83</accession>
<protein>
    <submittedName>
        <fullName evidence="17">TonB-dependent receptor</fullName>
    </submittedName>
</protein>
<dbReference type="InterPro" id="IPR000531">
    <property type="entry name" value="Beta-barrel_TonB"/>
</dbReference>
<dbReference type="PANTHER" id="PTHR32552">
    <property type="entry name" value="FERRICHROME IRON RECEPTOR-RELATED"/>
    <property type="match status" value="1"/>
</dbReference>
<dbReference type="AlphaFoldDB" id="A0A1Z1FG83"/>
<dbReference type="Proteomes" id="UP000515297">
    <property type="component" value="Plasmid plas1"/>
</dbReference>
<dbReference type="EMBL" id="CP019603">
    <property type="protein sequence ID" value="ARU17697.1"/>
    <property type="molecule type" value="Genomic_DNA"/>
</dbReference>
<dbReference type="OrthoDB" id="7177879at2"/>
<evidence type="ECO:0000313" key="18">
    <source>
        <dbReference type="Proteomes" id="UP000195807"/>
    </source>
</evidence>
<geneLocation type="plasmid" evidence="18">
    <name>pcme4a9i</name>
</geneLocation>
<dbReference type="Pfam" id="PF00593">
    <property type="entry name" value="TonB_dep_Rec_b-barrel"/>
    <property type="match status" value="1"/>
</dbReference>
<name>A0A1Z1FG83_9SPHN</name>
<keyword evidence="8 12" id="KW-0798">TonB box</keyword>
<dbReference type="InterPro" id="IPR012910">
    <property type="entry name" value="Plug_dom"/>
</dbReference>
<keyword evidence="13" id="KW-0732">Signal</keyword>
<keyword evidence="6" id="KW-0408">Iron</keyword>
<dbReference type="GO" id="GO:0006826">
    <property type="term" value="P:iron ion transport"/>
    <property type="evidence" value="ECO:0007669"/>
    <property type="project" value="UniProtKB-KW"/>
</dbReference>
<dbReference type="KEGG" id="cman:A9D14_15100"/>
<evidence type="ECO:0000256" key="5">
    <source>
        <dbReference type="ARBA" id="ARBA00022692"/>
    </source>
</evidence>
<reference evidence="17 19" key="2">
    <citation type="submission" date="2020-08" db="EMBL/GenBank/DDBJ databases">
        <authorList>
            <person name="Liu G."/>
            <person name="Sun C."/>
        </authorList>
    </citation>
    <scope>NUCLEOTIDE SEQUENCE [LARGE SCALE GENOMIC DNA]</scope>
    <source>
        <strain evidence="17 19">OT19</strain>
        <plasmid evidence="17 19">plas1</plasmid>
    </source>
</reference>
<feature type="domain" description="TonB-dependent receptor-like beta-barrel" evidence="14">
    <location>
        <begin position="310"/>
        <end position="807"/>
    </location>
</feature>
<evidence type="ECO:0000256" key="11">
    <source>
        <dbReference type="PROSITE-ProRule" id="PRU01360"/>
    </source>
</evidence>
<evidence type="ECO:0000256" key="13">
    <source>
        <dbReference type="SAM" id="SignalP"/>
    </source>
</evidence>
<gene>
    <name evidence="16" type="ORF">A9D14_15100</name>
    <name evidence="17" type="ORF">H4O24_18885</name>
</gene>
<evidence type="ECO:0000259" key="14">
    <source>
        <dbReference type="Pfam" id="PF00593"/>
    </source>
</evidence>
<dbReference type="PANTHER" id="PTHR32552:SF81">
    <property type="entry name" value="TONB-DEPENDENT OUTER MEMBRANE RECEPTOR"/>
    <property type="match status" value="1"/>
</dbReference>
<dbReference type="EMBL" id="CP060053">
    <property type="protein sequence ID" value="QNE07086.1"/>
    <property type="molecule type" value="Genomic_DNA"/>
</dbReference>
<dbReference type="Gene3D" id="2.40.170.20">
    <property type="entry name" value="TonB-dependent receptor, beta-barrel domain"/>
    <property type="match status" value="1"/>
</dbReference>
<dbReference type="InterPro" id="IPR039426">
    <property type="entry name" value="TonB-dep_rcpt-like"/>
</dbReference>
<comment type="subcellular location">
    <subcellularLocation>
        <location evidence="1 11">Cell outer membrane</location>
        <topology evidence="1 11">Multi-pass membrane protein</topology>
    </subcellularLocation>
</comment>
<keyword evidence="9 11" id="KW-0472">Membrane</keyword>
<evidence type="ECO:0000313" key="16">
    <source>
        <dbReference type="EMBL" id="ARU17697.1"/>
    </source>
</evidence>
<proteinExistence type="inferred from homology"/>
<dbReference type="Gene3D" id="2.170.130.10">
    <property type="entry name" value="TonB-dependent receptor, plug domain"/>
    <property type="match status" value="1"/>
</dbReference>
<keyword evidence="18" id="KW-1185">Reference proteome</keyword>
<sequence>MRKLLHPALLASSAALAVALPAHAQDTENQDSAEVELAEASPAGQGEIIVTARRTDERLQDVPVAVTAFDSQALERSTVQELSDVRSIASGLNFNSEGGKSTTNVSLRGIGQLPVGLTTPGVVTYFNNIAIPSLGSSIPTYDIANIQVLKGPQGTLFGKSTLGGAILVNTVQPDLYDFGGYVRGTYGRYEYRALEGAINIPIIPGTVALRVAGQIRRQDERIRSLDSDFFALPEVQALGVNDPNAGSYPGFDDINNDSVRASLTIKPTDRISNTTVFEYFEADERAAGLFLYKADFAPFQNTAFLPLMGDPARAAAAVSLANLAADYARENPRGAFDGGINGGRAYRKSIAVVNTTDVDLSDSLSIRNIFGYRKNTNDQGINTGAVPILDQGGFSNPFLGGLVTQPFIVYYAEQRYVRDYIDNDFQLIFDSGSGLNGILGAYYSVDGPAGPSGDQFTTFSSLGRIPPTTTHVKNQSFAIYSQITIPLNERLNFNVGGRYSWDKTQFCYNPGNPATFESVSFDECKQNIADRVGTPTEFSDGFGRASTKDDYPTWTIGFDYKVNPDLMVYITSRRGVRPRNLNFPLFESDPVTCPSGNYSLSCVDLTGYQTIKQERVTDVEIGEKLSFFLGGARGRLNLAAFYSKYENATQFLSNSGNFLFPRGTLDVPPSSFIINAADLSIYGVEIDASVSPDNNLTIGFNGAITQTDIDELLPVNTNGELGPNVGTFGEGQINKLTPTFAGTFSASWIAPVKPADADLIFSGDLYMTADYGGQQGFQLEGYSLANGRIDLKGIGGSSFDLGFYLKNIFDVEYQAGVSVILPAAPYNSLYLGPPRTWGVEASYSF</sequence>
<evidence type="ECO:0000256" key="4">
    <source>
        <dbReference type="ARBA" id="ARBA00022496"/>
    </source>
</evidence>
<evidence type="ECO:0000256" key="12">
    <source>
        <dbReference type="RuleBase" id="RU003357"/>
    </source>
</evidence>
<evidence type="ECO:0000256" key="1">
    <source>
        <dbReference type="ARBA" id="ARBA00004571"/>
    </source>
</evidence>
<evidence type="ECO:0000259" key="15">
    <source>
        <dbReference type="Pfam" id="PF07715"/>
    </source>
</evidence>
<organism evidence="16 18">
    <name type="scientific">Croceicoccus marinus</name>
    <dbReference type="NCBI Taxonomy" id="450378"/>
    <lineage>
        <taxon>Bacteria</taxon>
        <taxon>Pseudomonadati</taxon>
        <taxon>Pseudomonadota</taxon>
        <taxon>Alphaproteobacteria</taxon>
        <taxon>Sphingomonadales</taxon>
        <taxon>Erythrobacteraceae</taxon>
        <taxon>Croceicoccus</taxon>
    </lineage>
</organism>
<dbReference type="SUPFAM" id="SSF56935">
    <property type="entry name" value="Porins"/>
    <property type="match status" value="1"/>
</dbReference>
<geneLocation type="plasmid" evidence="16">
    <name>pCME4A9I</name>
</geneLocation>
<dbReference type="GO" id="GO:0009279">
    <property type="term" value="C:cell outer membrane"/>
    <property type="evidence" value="ECO:0007669"/>
    <property type="project" value="UniProtKB-SubCell"/>
</dbReference>
<evidence type="ECO:0000256" key="8">
    <source>
        <dbReference type="ARBA" id="ARBA00023077"/>
    </source>
</evidence>
<dbReference type="InterPro" id="IPR037066">
    <property type="entry name" value="Plug_dom_sf"/>
</dbReference>
<keyword evidence="2 11" id="KW-0813">Transport</keyword>
<dbReference type="InterPro" id="IPR036942">
    <property type="entry name" value="Beta-barrel_TonB_sf"/>
</dbReference>
<dbReference type="STRING" id="450378.GCA_001661675_03036"/>
<dbReference type="RefSeq" id="WP_066849719.1">
    <property type="nucleotide sequence ID" value="NZ_CP019603.1"/>
</dbReference>
<feature type="chain" id="PRO_5036030742" evidence="13">
    <location>
        <begin position="25"/>
        <end position="845"/>
    </location>
</feature>
<keyword evidence="16" id="KW-0614">Plasmid</keyword>
<evidence type="ECO:0000256" key="6">
    <source>
        <dbReference type="ARBA" id="ARBA00023004"/>
    </source>
</evidence>
<keyword evidence="3 11" id="KW-1134">Transmembrane beta strand</keyword>
<evidence type="ECO:0000256" key="10">
    <source>
        <dbReference type="ARBA" id="ARBA00023237"/>
    </source>
</evidence>
<evidence type="ECO:0000256" key="2">
    <source>
        <dbReference type="ARBA" id="ARBA00022448"/>
    </source>
</evidence>
<keyword evidence="10 11" id="KW-0998">Cell outer membrane</keyword>
<evidence type="ECO:0000256" key="9">
    <source>
        <dbReference type="ARBA" id="ARBA00023136"/>
    </source>
</evidence>
<feature type="domain" description="TonB-dependent receptor plug" evidence="15">
    <location>
        <begin position="59"/>
        <end position="165"/>
    </location>
</feature>
<evidence type="ECO:0000313" key="19">
    <source>
        <dbReference type="Proteomes" id="UP000515297"/>
    </source>
</evidence>
<comment type="similarity">
    <text evidence="11 12">Belongs to the TonB-dependent receptor family.</text>
</comment>
<dbReference type="Pfam" id="PF07715">
    <property type="entry name" value="Plug"/>
    <property type="match status" value="1"/>
</dbReference>
<keyword evidence="4" id="KW-0410">Iron transport</keyword>
<geneLocation type="plasmid" evidence="17 19">
    <name>plas1</name>
</geneLocation>
<evidence type="ECO:0000313" key="17">
    <source>
        <dbReference type="EMBL" id="QNE07086.1"/>
    </source>
</evidence>
<feature type="signal peptide" evidence="13">
    <location>
        <begin position="1"/>
        <end position="24"/>
    </location>
</feature>
<dbReference type="Proteomes" id="UP000195807">
    <property type="component" value="Plasmid pCME4A9I"/>
</dbReference>